<dbReference type="Proteomes" id="UP000431401">
    <property type="component" value="Unassembled WGS sequence"/>
</dbReference>
<dbReference type="SUPFAM" id="SSF51735">
    <property type="entry name" value="NAD(P)-binding Rossmann-fold domains"/>
    <property type="match status" value="1"/>
</dbReference>
<comment type="caution">
    <text evidence="3">The sequence shown here is derived from an EMBL/GenBank/DDBJ whole genome shotgun (WGS) entry which is preliminary data.</text>
</comment>
<dbReference type="FunFam" id="3.40.50.720:FF:000084">
    <property type="entry name" value="Short-chain dehydrogenase reductase"/>
    <property type="match status" value="1"/>
</dbReference>
<dbReference type="EC" id="1.1.1.100" evidence="3"/>
<dbReference type="OrthoDB" id="517007at2"/>
<organism evidence="3 4">
    <name type="scientific">Nocardia aurantia</name>
    <dbReference type="NCBI Taxonomy" id="2585199"/>
    <lineage>
        <taxon>Bacteria</taxon>
        <taxon>Bacillati</taxon>
        <taxon>Actinomycetota</taxon>
        <taxon>Actinomycetes</taxon>
        <taxon>Mycobacteriales</taxon>
        <taxon>Nocardiaceae</taxon>
        <taxon>Nocardia</taxon>
    </lineage>
</organism>
<dbReference type="RefSeq" id="WP_153348412.1">
    <property type="nucleotide sequence ID" value="NZ_WEGI01000017.1"/>
</dbReference>
<dbReference type="InterPro" id="IPR020904">
    <property type="entry name" value="Sc_DH/Rdtase_CS"/>
</dbReference>
<dbReference type="PANTHER" id="PTHR42760:SF115">
    <property type="entry name" value="3-OXOACYL-[ACYL-CARRIER-PROTEIN] REDUCTASE FABG"/>
    <property type="match status" value="1"/>
</dbReference>
<reference evidence="3 4" key="1">
    <citation type="submission" date="2019-10" db="EMBL/GenBank/DDBJ databases">
        <title>Nocardia macrotermitis sp. nov. and Nocardia aurantia sp. nov., isolated from the gut of fungus growing-termite Macrotermes natalensis.</title>
        <authorList>
            <person name="Benndorf R."/>
            <person name="Schwitalla J."/>
            <person name="Martin K."/>
            <person name="De Beer W."/>
            <person name="Kaster A.-K."/>
            <person name="Vollmers J."/>
            <person name="Poulsen M."/>
            <person name="Beemelmanns C."/>
        </authorList>
    </citation>
    <scope>NUCLEOTIDE SEQUENCE [LARGE SCALE GENOMIC DNA]</scope>
    <source>
        <strain evidence="3 4">RB56</strain>
    </source>
</reference>
<dbReference type="PROSITE" id="PS00061">
    <property type="entry name" value="ADH_SHORT"/>
    <property type="match status" value="1"/>
</dbReference>
<keyword evidence="2 3" id="KW-0560">Oxidoreductase</keyword>
<protein>
    <submittedName>
        <fullName evidence="3">3-oxoacyl-[acyl-carrier-protein] reductase FabG</fullName>
        <ecNumber evidence="3">1.1.1.100</ecNumber>
    </submittedName>
</protein>
<evidence type="ECO:0000256" key="1">
    <source>
        <dbReference type="ARBA" id="ARBA00006484"/>
    </source>
</evidence>
<evidence type="ECO:0000256" key="2">
    <source>
        <dbReference type="ARBA" id="ARBA00023002"/>
    </source>
</evidence>
<dbReference type="Gene3D" id="3.40.50.720">
    <property type="entry name" value="NAD(P)-binding Rossmann-like Domain"/>
    <property type="match status" value="1"/>
</dbReference>
<dbReference type="EMBL" id="WEGI01000017">
    <property type="protein sequence ID" value="MQY31139.1"/>
    <property type="molecule type" value="Genomic_DNA"/>
</dbReference>
<dbReference type="PANTHER" id="PTHR42760">
    <property type="entry name" value="SHORT-CHAIN DEHYDROGENASES/REDUCTASES FAMILY MEMBER"/>
    <property type="match status" value="1"/>
</dbReference>
<gene>
    <name evidence="3" type="primary">fabG_23</name>
    <name evidence="3" type="ORF">NRB56_67470</name>
</gene>
<evidence type="ECO:0000313" key="4">
    <source>
        <dbReference type="Proteomes" id="UP000431401"/>
    </source>
</evidence>
<dbReference type="InterPro" id="IPR002347">
    <property type="entry name" value="SDR_fam"/>
</dbReference>
<dbReference type="PRINTS" id="PR00080">
    <property type="entry name" value="SDRFAMILY"/>
</dbReference>
<dbReference type="Pfam" id="PF13561">
    <property type="entry name" value="adh_short_C2"/>
    <property type="match status" value="1"/>
</dbReference>
<evidence type="ECO:0000313" key="3">
    <source>
        <dbReference type="EMBL" id="MQY31139.1"/>
    </source>
</evidence>
<keyword evidence="4" id="KW-1185">Reference proteome</keyword>
<accession>A0A7K0DZB0</accession>
<dbReference type="InterPro" id="IPR036291">
    <property type="entry name" value="NAD(P)-bd_dom_sf"/>
</dbReference>
<dbReference type="PRINTS" id="PR00081">
    <property type="entry name" value="GDHRDH"/>
</dbReference>
<name>A0A7K0DZB0_9NOCA</name>
<comment type="similarity">
    <text evidence="1">Belongs to the short-chain dehydrogenases/reductases (SDR) family.</text>
</comment>
<sequence>MEIRSVTSMFALKGRVAIVTGGSSGLGAATATALAELGARVAVVARRKDRLAELAERIDGLAVACDLSDPEAVATVVPEVAETLGPPEILVNAAGNRFSEDRAESETLTDIRATIDLNLVAPFLLSQAVFPHMCATGRGSIVNISSISGRVGVPGIPQASYAASKLGLSGLTAELAVQWARHSIRVNTVAPGFFRSEITDALYDSERGGAYLRRNTPLPTEGTADDLIGAISWLAGDAARYVTGQTIVVDGGWTAR</sequence>
<proteinExistence type="inferred from homology"/>
<dbReference type="AlphaFoldDB" id="A0A7K0DZB0"/>
<dbReference type="GO" id="GO:0004316">
    <property type="term" value="F:3-oxoacyl-[acyl-carrier-protein] reductase (NADPH) activity"/>
    <property type="evidence" value="ECO:0007669"/>
    <property type="project" value="UniProtKB-EC"/>
</dbReference>